<dbReference type="EMBL" id="SMAG01000014">
    <property type="protein sequence ID" value="TCS92224.1"/>
    <property type="molecule type" value="Genomic_DNA"/>
</dbReference>
<dbReference type="Proteomes" id="UP000294937">
    <property type="component" value="Unassembled WGS sequence"/>
</dbReference>
<protein>
    <submittedName>
        <fullName evidence="1">Uncharacterized protein</fullName>
    </submittedName>
</protein>
<sequence>MKIRITIDVTLEHSEWLKNETTERSISRNKLIELALDHYKKYLEEQKEG</sequence>
<evidence type="ECO:0000313" key="2">
    <source>
        <dbReference type="Proteomes" id="UP000294937"/>
    </source>
</evidence>
<comment type="caution">
    <text evidence="1">The sequence shown here is derived from an EMBL/GenBank/DDBJ whole genome shotgun (WGS) entry which is preliminary data.</text>
</comment>
<evidence type="ECO:0000313" key="1">
    <source>
        <dbReference type="EMBL" id="TCS92224.1"/>
    </source>
</evidence>
<proteinExistence type="predicted"/>
<organism evidence="1 2">
    <name type="scientific">Hazenella coriacea</name>
    <dbReference type="NCBI Taxonomy" id="1179467"/>
    <lineage>
        <taxon>Bacteria</taxon>
        <taxon>Bacillati</taxon>
        <taxon>Bacillota</taxon>
        <taxon>Bacilli</taxon>
        <taxon>Bacillales</taxon>
        <taxon>Thermoactinomycetaceae</taxon>
        <taxon>Hazenella</taxon>
    </lineage>
</organism>
<name>A0A4R3L1H4_9BACL</name>
<reference evidence="1 2" key="1">
    <citation type="submission" date="2019-03" db="EMBL/GenBank/DDBJ databases">
        <title>Genomic Encyclopedia of Type Strains, Phase IV (KMG-IV): sequencing the most valuable type-strain genomes for metagenomic binning, comparative biology and taxonomic classification.</title>
        <authorList>
            <person name="Goeker M."/>
        </authorList>
    </citation>
    <scope>NUCLEOTIDE SEQUENCE [LARGE SCALE GENOMIC DNA]</scope>
    <source>
        <strain evidence="1 2">DSM 45707</strain>
    </source>
</reference>
<dbReference type="RefSeq" id="WP_165875994.1">
    <property type="nucleotide sequence ID" value="NZ_SMAG01000014.1"/>
</dbReference>
<keyword evidence="2" id="KW-1185">Reference proteome</keyword>
<accession>A0A4R3L1H4</accession>
<dbReference type="AlphaFoldDB" id="A0A4R3L1H4"/>
<gene>
    <name evidence="1" type="ORF">EDD58_11415</name>
</gene>